<keyword evidence="1" id="KW-0175">Coiled coil</keyword>
<geneLocation type="plasmid" evidence="2 3">
    <name>pPP3</name>
</geneLocation>
<evidence type="ECO:0000256" key="1">
    <source>
        <dbReference type="SAM" id="Coils"/>
    </source>
</evidence>
<evidence type="ECO:0000313" key="2">
    <source>
        <dbReference type="EMBL" id="BDD01532.1"/>
    </source>
</evidence>
<feature type="coiled-coil region" evidence="1">
    <location>
        <begin position="158"/>
        <end position="232"/>
    </location>
</feature>
<dbReference type="Proteomes" id="UP001354989">
    <property type="component" value="Plasmid pPP3"/>
</dbReference>
<dbReference type="RefSeq" id="WP_338398984.1">
    <property type="nucleotide sequence ID" value="NZ_AP025295.1"/>
</dbReference>
<proteinExistence type="predicted"/>
<keyword evidence="3" id="KW-1185">Reference proteome</keyword>
<reference evidence="2 3" key="1">
    <citation type="submission" date="2021-12" db="EMBL/GenBank/DDBJ databases">
        <title>Genome sequencing of bacteria with rrn-lacking chromosome and rrn-plasmid.</title>
        <authorList>
            <person name="Anda M."/>
            <person name="Iwasaki W."/>
        </authorList>
    </citation>
    <scope>NUCLEOTIDE SEQUENCE [LARGE SCALE GENOMIC DNA]</scope>
    <source>
        <strain evidence="2 3">NBRC 101262</strain>
        <plasmid evidence="2 3">pPP3</plasmid>
    </source>
</reference>
<organism evidence="2 3">
    <name type="scientific">Persicobacter psychrovividus</name>
    <dbReference type="NCBI Taxonomy" id="387638"/>
    <lineage>
        <taxon>Bacteria</taxon>
        <taxon>Pseudomonadati</taxon>
        <taxon>Bacteroidota</taxon>
        <taxon>Cytophagia</taxon>
        <taxon>Cytophagales</taxon>
        <taxon>Persicobacteraceae</taxon>
        <taxon>Persicobacter</taxon>
    </lineage>
</organism>
<keyword evidence="2" id="KW-0614">Plasmid</keyword>
<sequence length="413" mass="48647">MPAFQSAEQLLRDIGGKRERLIINYLFVNKHGRFDVLADLLEGDERFLHRMIAKSILVKRDEWLYLDDRILSFLERFLEVNEDIQNYEVDEKIGAIALNIRLFQEENAWKRKEVFLQKVKKAMSSLGRVVKRNVIDLGKQVQMDYKTEVNPKVKEIKISEHNNKAVKLRKLIEGIEDLLENRVFFQEANDEMLNRLSVELRYDYLRDAKVNLRELSQEIVGYLNRIQAMQAVHRKLQEVKRLKDLFELEKRSNVEALIQQQQGLFFAPRLFISTPPSLEFLRSDQGHAIISKVANKLRHRARQNSSKSGVMAKKALDTTAVKEARINYFKLQQEFFKGDTDLFQFLLAFPFETNGSLEDRVKIFCKMALMYEDRMFFTGITEVYESLRYGVILPRDPRKSKSERIENTNWLKA</sequence>
<gene>
    <name evidence="2" type="ORF">PEPS_38120</name>
</gene>
<name>A0ABN6LIY1_9BACT</name>
<evidence type="ECO:0000313" key="3">
    <source>
        <dbReference type="Proteomes" id="UP001354989"/>
    </source>
</evidence>
<accession>A0ABN6LIY1</accession>
<dbReference type="EMBL" id="AP025295">
    <property type="protein sequence ID" value="BDD01532.1"/>
    <property type="molecule type" value="Genomic_DNA"/>
</dbReference>
<protein>
    <submittedName>
        <fullName evidence="2">Uncharacterized protein</fullName>
    </submittedName>
</protein>